<dbReference type="SFLD" id="SFLDG01129">
    <property type="entry name" value="C1.5:_HAD__Beta-PGM__Phosphata"/>
    <property type="match status" value="1"/>
</dbReference>
<dbReference type="Proteomes" id="UP000249248">
    <property type="component" value="Unassembled WGS sequence"/>
</dbReference>
<dbReference type="PANTHER" id="PTHR43611:SF3">
    <property type="entry name" value="FLAVIN MONONUCLEOTIDE HYDROLASE 1, CHLOROPLATIC"/>
    <property type="match status" value="1"/>
</dbReference>
<proteinExistence type="predicted"/>
<gene>
    <name evidence="1" type="ORF">DNU06_02525</name>
</gene>
<dbReference type="InterPro" id="IPR023198">
    <property type="entry name" value="PGP-like_dom2"/>
</dbReference>
<dbReference type="InterPro" id="IPR023214">
    <property type="entry name" value="HAD_sf"/>
</dbReference>
<evidence type="ECO:0000313" key="1">
    <source>
        <dbReference type="EMBL" id="PZE18723.1"/>
    </source>
</evidence>
<dbReference type="OrthoDB" id="9797415at2"/>
<dbReference type="EMBL" id="QKSB01000001">
    <property type="protein sequence ID" value="PZE18723.1"/>
    <property type="molecule type" value="Genomic_DNA"/>
</dbReference>
<organism evidence="1 2">
    <name type="scientific">Putridiphycobacter roseus</name>
    <dbReference type="NCBI Taxonomy" id="2219161"/>
    <lineage>
        <taxon>Bacteria</taxon>
        <taxon>Pseudomonadati</taxon>
        <taxon>Bacteroidota</taxon>
        <taxon>Flavobacteriia</taxon>
        <taxon>Flavobacteriales</taxon>
        <taxon>Crocinitomicaceae</taxon>
        <taxon>Putridiphycobacter</taxon>
    </lineage>
</organism>
<dbReference type="CDD" id="cd02603">
    <property type="entry name" value="HAD_sEH-N_like"/>
    <property type="match status" value="1"/>
</dbReference>
<dbReference type="Gene3D" id="3.40.50.1000">
    <property type="entry name" value="HAD superfamily/HAD-like"/>
    <property type="match status" value="1"/>
</dbReference>
<dbReference type="NCBIfam" id="TIGR01509">
    <property type="entry name" value="HAD-SF-IA-v3"/>
    <property type="match status" value="1"/>
</dbReference>
<dbReference type="SFLD" id="SFLDS00003">
    <property type="entry name" value="Haloacid_Dehalogenase"/>
    <property type="match status" value="1"/>
</dbReference>
<reference evidence="1 2" key="1">
    <citation type="submission" date="2018-06" db="EMBL/GenBank/DDBJ databases">
        <title>The draft genome sequence of Crocinitomix sp. SM1701.</title>
        <authorList>
            <person name="Zhang X."/>
        </authorList>
    </citation>
    <scope>NUCLEOTIDE SEQUENCE [LARGE SCALE GENOMIC DNA]</scope>
    <source>
        <strain evidence="1 2">SM1701</strain>
    </source>
</reference>
<dbReference type="SUPFAM" id="SSF56784">
    <property type="entry name" value="HAD-like"/>
    <property type="match status" value="1"/>
</dbReference>
<dbReference type="PANTHER" id="PTHR43611">
    <property type="entry name" value="ALPHA-D-GLUCOSE 1-PHOSPHATE PHOSPHATASE"/>
    <property type="match status" value="1"/>
</dbReference>
<dbReference type="Gene3D" id="1.10.150.240">
    <property type="entry name" value="Putative phosphatase, domain 2"/>
    <property type="match status" value="1"/>
</dbReference>
<dbReference type="InterPro" id="IPR036412">
    <property type="entry name" value="HAD-like_sf"/>
</dbReference>
<protein>
    <submittedName>
        <fullName evidence="1">HAD family phosphatase</fullName>
    </submittedName>
</protein>
<sequence>MNLNYDAIIFDLGGVILNIDYQKTTQAFKGLGVKNFDKLYSQSQQNGTFDKLETGKMGAEEFYKTLNKETGLELKHSEIETAWNAMLLDLPSHRIELLKKISKEIPIFLLSNTNEIHLKAFRKMIKDSFGEEHLLESTFSKTYYSHLIQARKPNRAAFDIIIHEQGLNPSKTLFIDDSLQHIEGAEKIGLQTVHLVGKDISEIFLS</sequence>
<evidence type="ECO:0000313" key="2">
    <source>
        <dbReference type="Proteomes" id="UP000249248"/>
    </source>
</evidence>
<comment type="caution">
    <text evidence="1">The sequence shown here is derived from an EMBL/GenBank/DDBJ whole genome shotgun (WGS) entry which is preliminary data.</text>
</comment>
<dbReference type="Pfam" id="PF00702">
    <property type="entry name" value="Hydrolase"/>
    <property type="match status" value="1"/>
</dbReference>
<accession>A0A2W1NI70</accession>
<dbReference type="InterPro" id="IPR006439">
    <property type="entry name" value="HAD-SF_hydro_IA"/>
</dbReference>
<keyword evidence="2" id="KW-1185">Reference proteome</keyword>
<dbReference type="RefSeq" id="WP_111061624.1">
    <property type="nucleotide sequence ID" value="NZ_JBHUCU010000007.1"/>
</dbReference>
<dbReference type="AlphaFoldDB" id="A0A2W1NI70"/>
<name>A0A2W1NI70_9FLAO</name>